<proteinExistence type="predicted"/>
<dbReference type="EMBL" id="LAZR01024124">
    <property type="protein sequence ID" value="KKL76202.1"/>
    <property type="molecule type" value="Genomic_DNA"/>
</dbReference>
<reference evidence="1" key="1">
    <citation type="journal article" date="2015" name="Nature">
        <title>Complex archaea that bridge the gap between prokaryotes and eukaryotes.</title>
        <authorList>
            <person name="Spang A."/>
            <person name="Saw J.H."/>
            <person name="Jorgensen S.L."/>
            <person name="Zaremba-Niedzwiedzka K."/>
            <person name="Martijn J."/>
            <person name="Lind A.E."/>
            <person name="van Eijk R."/>
            <person name="Schleper C."/>
            <person name="Guy L."/>
            <person name="Ettema T.J."/>
        </authorList>
    </citation>
    <scope>NUCLEOTIDE SEQUENCE</scope>
</reference>
<accession>A0A0F9HM10</accession>
<evidence type="ECO:0000313" key="1">
    <source>
        <dbReference type="EMBL" id="KKL76202.1"/>
    </source>
</evidence>
<gene>
    <name evidence="1" type="ORF">LCGC14_2047270</name>
</gene>
<protein>
    <submittedName>
        <fullName evidence="1">Uncharacterized protein</fullName>
    </submittedName>
</protein>
<comment type="caution">
    <text evidence="1">The sequence shown here is derived from an EMBL/GenBank/DDBJ whole genome shotgun (WGS) entry which is preliminary data.</text>
</comment>
<name>A0A0F9HM10_9ZZZZ</name>
<dbReference type="AlphaFoldDB" id="A0A0F9HM10"/>
<organism evidence="1">
    <name type="scientific">marine sediment metagenome</name>
    <dbReference type="NCBI Taxonomy" id="412755"/>
    <lineage>
        <taxon>unclassified sequences</taxon>
        <taxon>metagenomes</taxon>
        <taxon>ecological metagenomes</taxon>
    </lineage>
</organism>
<sequence>MDRLELTLVYKKATKGKYVYEEEGEQPTIQSLYIEKSVMEGSPPSRVQVIVYQLA</sequence>